<reference evidence="2" key="1">
    <citation type="submission" date="2021-02" db="EMBL/GenBank/DDBJ databases">
        <authorList>
            <person name="Nowell W R."/>
        </authorList>
    </citation>
    <scope>NUCLEOTIDE SEQUENCE</scope>
</reference>
<feature type="compositionally biased region" description="Polar residues" evidence="1">
    <location>
        <begin position="197"/>
        <end position="206"/>
    </location>
</feature>
<evidence type="ECO:0000313" key="3">
    <source>
        <dbReference type="Proteomes" id="UP000663828"/>
    </source>
</evidence>
<feature type="region of interest" description="Disordered" evidence="1">
    <location>
        <begin position="195"/>
        <end position="240"/>
    </location>
</feature>
<dbReference type="EMBL" id="CAJNOR010005581">
    <property type="protein sequence ID" value="CAF1568628.1"/>
    <property type="molecule type" value="Genomic_DNA"/>
</dbReference>
<keyword evidence="3" id="KW-1185">Reference proteome</keyword>
<gene>
    <name evidence="2" type="ORF">XAT740_LOCUS44255</name>
</gene>
<organism evidence="2 3">
    <name type="scientific">Adineta ricciae</name>
    <name type="common">Rotifer</name>
    <dbReference type="NCBI Taxonomy" id="249248"/>
    <lineage>
        <taxon>Eukaryota</taxon>
        <taxon>Metazoa</taxon>
        <taxon>Spiralia</taxon>
        <taxon>Gnathifera</taxon>
        <taxon>Rotifera</taxon>
        <taxon>Eurotatoria</taxon>
        <taxon>Bdelloidea</taxon>
        <taxon>Adinetida</taxon>
        <taxon>Adinetidae</taxon>
        <taxon>Adineta</taxon>
    </lineage>
</organism>
<comment type="caution">
    <text evidence="2">The sequence shown here is derived from an EMBL/GenBank/DDBJ whole genome shotgun (WGS) entry which is preliminary data.</text>
</comment>
<dbReference type="AlphaFoldDB" id="A0A815YBJ0"/>
<evidence type="ECO:0000313" key="2">
    <source>
        <dbReference type="EMBL" id="CAF1568628.1"/>
    </source>
</evidence>
<protein>
    <submittedName>
        <fullName evidence="2">Uncharacterized protein</fullName>
    </submittedName>
</protein>
<feature type="compositionally biased region" description="Basic and acidic residues" evidence="1">
    <location>
        <begin position="67"/>
        <end position="77"/>
    </location>
</feature>
<dbReference type="Proteomes" id="UP000663828">
    <property type="component" value="Unassembled WGS sequence"/>
</dbReference>
<feature type="region of interest" description="Disordered" evidence="1">
    <location>
        <begin position="58"/>
        <end position="86"/>
    </location>
</feature>
<accession>A0A815YBJ0</accession>
<evidence type="ECO:0000256" key="1">
    <source>
        <dbReference type="SAM" id="MobiDB-lite"/>
    </source>
</evidence>
<name>A0A815YBJ0_ADIRI</name>
<sequence length="304" mass="35009">MLKVDYPHRESFVSQPIITAAQAKQHLHEIRLQRQNQLRTTVNECHRLQNIHKRIFNHPPQQCNSHATDKHVNHQERTVSSPKRPSKYSIPRIEYASLIYRPSKSTFEIDAVDKPLPIIKELTDHLSKSPCAIFSNDRQEINRSLSAIKHDRQRCLSVSSISSLDKRAHKVYEKWPDYNQISEIVGYRIDPPAPKVITSNITPSRPSKTRSQQKRNSSTKLSVTPKPKQPSGRKSQKDTLIPIVVEELSPTLEVPSVKPIQEIKPNLPDLLCPSSLTYSQRIRTRQWLMKHNFSCNPIQTLPLL</sequence>
<proteinExistence type="predicted"/>